<dbReference type="PROSITE" id="PS50157">
    <property type="entry name" value="ZINC_FINGER_C2H2_2"/>
    <property type="match status" value="2"/>
</dbReference>
<feature type="region of interest" description="Disordered" evidence="10">
    <location>
        <begin position="141"/>
        <end position="184"/>
    </location>
</feature>
<keyword evidence="4 9" id="KW-0863">Zinc-finger</keyword>
<dbReference type="InterPro" id="IPR036236">
    <property type="entry name" value="Znf_C2H2_sf"/>
</dbReference>
<evidence type="ECO:0000256" key="10">
    <source>
        <dbReference type="SAM" id="MobiDB-lite"/>
    </source>
</evidence>
<keyword evidence="7" id="KW-0804">Transcription</keyword>
<evidence type="ECO:0000256" key="4">
    <source>
        <dbReference type="ARBA" id="ARBA00022771"/>
    </source>
</evidence>
<keyword evidence="2" id="KW-0479">Metal-binding</keyword>
<dbReference type="GO" id="GO:0005634">
    <property type="term" value="C:nucleus"/>
    <property type="evidence" value="ECO:0007669"/>
    <property type="project" value="UniProtKB-SubCell"/>
</dbReference>
<comment type="subcellular location">
    <subcellularLocation>
        <location evidence="1">Nucleus</location>
    </subcellularLocation>
</comment>
<keyword evidence="3" id="KW-0677">Repeat</keyword>
<comment type="caution">
    <text evidence="12">The sequence shown here is derived from an EMBL/GenBank/DDBJ whole genome shotgun (WGS) entry which is preliminary data.</text>
</comment>
<evidence type="ECO:0000313" key="12">
    <source>
        <dbReference type="EMBL" id="KAK4403930.1"/>
    </source>
</evidence>
<feature type="region of interest" description="Disordered" evidence="10">
    <location>
        <begin position="225"/>
        <end position="264"/>
    </location>
</feature>
<reference evidence="12" key="2">
    <citation type="journal article" date="2024" name="Plant">
        <title>Genomic evolution and insights into agronomic trait innovations of Sesamum species.</title>
        <authorList>
            <person name="Miao H."/>
            <person name="Wang L."/>
            <person name="Qu L."/>
            <person name="Liu H."/>
            <person name="Sun Y."/>
            <person name="Le M."/>
            <person name="Wang Q."/>
            <person name="Wei S."/>
            <person name="Zheng Y."/>
            <person name="Lin W."/>
            <person name="Duan Y."/>
            <person name="Cao H."/>
            <person name="Xiong S."/>
            <person name="Wang X."/>
            <person name="Wei L."/>
            <person name="Li C."/>
            <person name="Ma Q."/>
            <person name="Ju M."/>
            <person name="Zhao R."/>
            <person name="Li G."/>
            <person name="Mu C."/>
            <person name="Tian Q."/>
            <person name="Mei H."/>
            <person name="Zhang T."/>
            <person name="Gao T."/>
            <person name="Zhang H."/>
        </authorList>
    </citation>
    <scope>NUCLEOTIDE SEQUENCE</scope>
    <source>
        <strain evidence="12">K16</strain>
    </source>
</reference>
<accession>A0AAE1X285</accession>
<dbReference type="Gene3D" id="3.30.160.60">
    <property type="entry name" value="Classic Zinc Finger"/>
    <property type="match status" value="1"/>
</dbReference>
<gene>
    <name evidence="12" type="ORF">Sango_0761600</name>
</gene>
<proteinExistence type="predicted"/>
<dbReference type="PANTHER" id="PTHR26374:SF378">
    <property type="entry name" value="C2H2-TYPE ZINC FINGER FAMILY PROTEIN"/>
    <property type="match status" value="1"/>
</dbReference>
<evidence type="ECO:0000256" key="1">
    <source>
        <dbReference type="ARBA" id="ARBA00004123"/>
    </source>
</evidence>
<dbReference type="SUPFAM" id="SSF57667">
    <property type="entry name" value="beta-beta-alpha zinc fingers"/>
    <property type="match status" value="1"/>
</dbReference>
<evidence type="ECO:0000256" key="5">
    <source>
        <dbReference type="ARBA" id="ARBA00022833"/>
    </source>
</evidence>
<dbReference type="Pfam" id="PF13912">
    <property type="entry name" value="zf-C2H2_6"/>
    <property type="match status" value="2"/>
</dbReference>
<keyword evidence="8" id="KW-0539">Nucleus</keyword>
<feature type="compositionally biased region" description="Basic residues" evidence="10">
    <location>
        <begin position="24"/>
        <end position="34"/>
    </location>
</feature>
<organism evidence="12 13">
    <name type="scientific">Sesamum angolense</name>
    <dbReference type="NCBI Taxonomy" id="2727404"/>
    <lineage>
        <taxon>Eukaryota</taxon>
        <taxon>Viridiplantae</taxon>
        <taxon>Streptophyta</taxon>
        <taxon>Embryophyta</taxon>
        <taxon>Tracheophyta</taxon>
        <taxon>Spermatophyta</taxon>
        <taxon>Magnoliopsida</taxon>
        <taxon>eudicotyledons</taxon>
        <taxon>Gunneridae</taxon>
        <taxon>Pentapetalae</taxon>
        <taxon>asterids</taxon>
        <taxon>lamiids</taxon>
        <taxon>Lamiales</taxon>
        <taxon>Pedaliaceae</taxon>
        <taxon>Sesamum</taxon>
    </lineage>
</organism>
<evidence type="ECO:0000256" key="6">
    <source>
        <dbReference type="ARBA" id="ARBA00023015"/>
    </source>
</evidence>
<evidence type="ECO:0000256" key="3">
    <source>
        <dbReference type="ARBA" id="ARBA00022737"/>
    </source>
</evidence>
<dbReference type="GO" id="GO:0008270">
    <property type="term" value="F:zinc ion binding"/>
    <property type="evidence" value="ECO:0007669"/>
    <property type="project" value="UniProtKB-KW"/>
</dbReference>
<feature type="region of interest" description="Disordered" evidence="10">
    <location>
        <begin position="18"/>
        <end position="72"/>
    </location>
</feature>
<dbReference type="InterPro" id="IPR013087">
    <property type="entry name" value="Znf_C2H2_type"/>
</dbReference>
<reference evidence="12" key="1">
    <citation type="submission" date="2020-06" db="EMBL/GenBank/DDBJ databases">
        <authorList>
            <person name="Li T."/>
            <person name="Hu X."/>
            <person name="Zhang T."/>
            <person name="Song X."/>
            <person name="Zhang H."/>
            <person name="Dai N."/>
            <person name="Sheng W."/>
            <person name="Hou X."/>
            <person name="Wei L."/>
        </authorList>
    </citation>
    <scope>NUCLEOTIDE SEQUENCE</scope>
    <source>
        <strain evidence="12">K16</strain>
        <tissue evidence="12">Leaf</tissue>
    </source>
</reference>
<feature type="domain" description="C2H2-type" evidence="11">
    <location>
        <begin position="125"/>
        <end position="152"/>
    </location>
</feature>
<dbReference type="AlphaFoldDB" id="A0AAE1X285"/>
<keyword evidence="5" id="KW-0862">Zinc</keyword>
<keyword evidence="6" id="KW-0805">Transcription regulation</keyword>
<dbReference type="SMART" id="SM00355">
    <property type="entry name" value="ZnF_C2H2"/>
    <property type="match status" value="2"/>
</dbReference>
<keyword evidence="13" id="KW-1185">Reference proteome</keyword>
<feature type="compositionally biased region" description="Acidic residues" evidence="10">
    <location>
        <begin position="63"/>
        <end position="72"/>
    </location>
</feature>
<sequence>MEAVEDVLEPPCTQNKLDISTVAKGKRTKRHRPHSPIPFSVTPPPTIAGDYGTTASPGFSTASEEESTTTEEEDTARCLILLSQGYFPSNNKNDGVHDFQHFKQSAAATATAAVATEKVSGTCQYACKTCDRVFPSFQALGGHRASHRKPKNEKKSAFFSDEEDLPSPSTLSSKRKLPPNPLSLQLNNISGAGVPKPSPSLRIHECSYCGAEFTSGQALGGHMRRHRGGPISPSSNPPPASKYYIEAPRPEPEPEHTERKKPRIGLSLDLNLPAPDVDENQRCAGFATRQQKSPEKLVLSTTTPTLVDCHY</sequence>
<feature type="domain" description="C2H2-type" evidence="11">
    <location>
        <begin position="204"/>
        <end position="231"/>
    </location>
</feature>
<dbReference type="PROSITE" id="PS00028">
    <property type="entry name" value="ZINC_FINGER_C2H2_1"/>
    <property type="match status" value="2"/>
</dbReference>
<evidence type="ECO:0000256" key="9">
    <source>
        <dbReference type="PROSITE-ProRule" id="PRU00042"/>
    </source>
</evidence>
<evidence type="ECO:0000256" key="2">
    <source>
        <dbReference type="ARBA" id="ARBA00022723"/>
    </source>
</evidence>
<evidence type="ECO:0000256" key="8">
    <source>
        <dbReference type="ARBA" id="ARBA00023242"/>
    </source>
</evidence>
<feature type="compositionally biased region" description="Basic and acidic residues" evidence="10">
    <location>
        <begin position="248"/>
        <end position="258"/>
    </location>
</feature>
<dbReference type="EMBL" id="JACGWL010000004">
    <property type="protein sequence ID" value="KAK4403930.1"/>
    <property type="molecule type" value="Genomic_DNA"/>
</dbReference>
<name>A0AAE1X285_9LAMI</name>
<evidence type="ECO:0000313" key="13">
    <source>
        <dbReference type="Proteomes" id="UP001289374"/>
    </source>
</evidence>
<protein>
    <submittedName>
        <fullName evidence="12">Zinc finger protein ZAT5</fullName>
    </submittedName>
</protein>
<evidence type="ECO:0000256" key="7">
    <source>
        <dbReference type="ARBA" id="ARBA00023163"/>
    </source>
</evidence>
<evidence type="ECO:0000259" key="11">
    <source>
        <dbReference type="PROSITE" id="PS50157"/>
    </source>
</evidence>
<dbReference type="PANTHER" id="PTHR26374">
    <property type="entry name" value="ZINC FINGER PROTEIN ZAT5"/>
    <property type="match status" value="1"/>
</dbReference>
<dbReference type="Proteomes" id="UP001289374">
    <property type="component" value="Unassembled WGS sequence"/>
</dbReference>